<feature type="transmembrane region" description="Helical" evidence="1">
    <location>
        <begin position="73"/>
        <end position="96"/>
    </location>
</feature>
<accession>A0A0F9IB73</accession>
<feature type="transmembrane region" description="Helical" evidence="1">
    <location>
        <begin position="6"/>
        <end position="28"/>
    </location>
</feature>
<keyword evidence="1" id="KW-0812">Transmembrane</keyword>
<gene>
    <name evidence="2" type="ORF">LCGC14_1602430</name>
</gene>
<proteinExistence type="predicted"/>
<feature type="transmembrane region" description="Helical" evidence="1">
    <location>
        <begin position="49"/>
        <end position="67"/>
    </location>
</feature>
<dbReference type="EMBL" id="LAZR01012869">
    <property type="protein sequence ID" value="KKM24702.1"/>
    <property type="molecule type" value="Genomic_DNA"/>
</dbReference>
<evidence type="ECO:0000256" key="1">
    <source>
        <dbReference type="SAM" id="Phobius"/>
    </source>
</evidence>
<name>A0A0F9IB73_9ZZZZ</name>
<keyword evidence="1" id="KW-1133">Transmembrane helix</keyword>
<dbReference type="AlphaFoldDB" id="A0A0F9IB73"/>
<protein>
    <submittedName>
        <fullName evidence="2">Uncharacterized protein</fullName>
    </submittedName>
</protein>
<comment type="caution">
    <text evidence="2">The sequence shown here is derived from an EMBL/GenBank/DDBJ whole genome shotgun (WGS) entry which is preliminary data.</text>
</comment>
<keyword evidence="1" id="KW-0472">Membrane</keyword>
<organism evidence="2">
    <name type="scientific">marine sediment metagenome</name>
    <dbReference type="NCBI Taxonomy" id="412755"/>
    <lineage>
        <taxon>unclassified sequences</taxon>
        <taxon>metagenomes</taxon>
        <taxon>ecological metagenomes</taxon>
    </lineage>
</organism>
<sequence length="110" mass="12785">MSYDWNFYLGVGCSIGGIIFFVYSLILIRKIKKLFPGSSVTKKWMLREFLIVIFLFGYAFNIIFLIMELTAVLVFMTALVYIFGGLFVFVIIKLVYNTYKTILLEYAAKE</sequence>
<reference evidence="2" key="1">
    <citation type="journal article" date="2015" name="Nature">
        <title>Complex archaea that bridge the gap between prokaryotes and eukaryotes.</title>
        <authorList>
            <person name="Spang A."/>
            <person name="Saw J.H."/>
            <person name="Jorgensen S.L."/>
            <person name="Zaremba-Niedzwiedzka K."/>
            <person name="Martijn J."/>
            <person name="Lind A.E."/>
            <person name="van Eijk R."/>
            <person name="Schleper C."/>
            <person name="Guy L."/>
            <person name="Ettema T.J."/>
        </authorList>
    </citation>
    <scope>NUCLEOTIDE SEQUENCE</scope>
</reference>
<evidence type="ECO:0000313" key="2">
    <source>
        <dbReference type="EMBL" id="KKM24702.1"/>
    </source>
</evidence>